<evidence type="ECO:0000256" key="1">
    <source>
        <dbReference type="SAM" id="MobiDB-lite"/>
    </source>
</evidence>
<organism evidence="3 4">
    <name type="scientific">Paenalkalicoccus suaedae</name>
    <dbReference type="NCBI Taxonomy" id="2592382"/>
    <lineage>
        <taxon>Bacteria</taxon>
        <taxon>Bacillati</taxon>
        <taxon>Bacillota</taxon>
        <taxon>Bacilli</taxon>
        <taxon>Bacillales</taxon>
        <taxon>Bacillaceae</taxon>
        <taxon>Paenalkalicoccus</taxon>
    </lineage>
</organism>
<protein>
    <submittedName>
        <fullName evidence="3">Uncharacterized protein</fullName>
    </submittedName>
</protein>
<dbReference type="AlphaFoldDB" id="A0A859FBP8"/>
<gene>
    <name evidence="3" type="ORF">FLK61_28535</name>
</gene>
<dbReference type="EMBL" id="CP041372">
    <property type="protein sequence ID" value="QKS70689.1"/>
    <property type="molecule type" value="Genomic_DNA"/>
</dbReference>
<keyword evidence="2" id="KW-0472">Membrane</keyword>
<keyword evidence="2" id="KW-1133">Transmembrane helix</keyword>
<proteinExistence type="predicted"/>
<feature type="transmembrane region" description="Helical" evidence="2">
    <location>
        <begin position="15"/>
        <end position="35"/>
    </location>
</feature>
<sequence length="64" mass="7410">MDIFTVPDPNDPNMGYAYLVMILVFIAASFSVYRLKKASKRTKTKSEPKAYDMYEPESKPDRKD</sequence>
<evidence type="ECO:0000313" key="4">
    <source>
        <dbReference type="Proteomes" id="UP000318138"/>
    </source>
</evidence>
<evidence type="ECO:0000313" key="3">
    <source>
        <dbReference type="EMBL" id="QKS70689.1"/>
    </source>
</evidence>
<reference evidence="4" key="1">
    <citation type="submission" date="2019-07" db="EMBL/GenBank/DDBJ databases">
        <title>Bacillus alkalisoli sp. nov. isolated from saline soil.</title>
        <authorList>
            <person name="Sun J.-Q."/>
            <person name="Xu L."/>
        </authorList>
    </citation>
    <scope>NUCLEOTIDE SEQUENCE [LARGE SCALE GENOMIC DNA]</scope>
    <source>
        <strain evidence="4">M4U3P1</strain>
    </source>
</reference>
<dbReference type="RefSeq" id="WP_176008725.1">
    <property type="nucleotide sequence ID" value="NZ_CP041372.2"/>
</dbReference>
<feature type="region of interest" description="Disordered" evidence="1">
    <location>
        <begin position="39"/>
        <end position="64"/>
    </location>
</feature>
<keyword evidence="4" id="KW-1185">Reference proteome</keyword>
<accession>A0A859FBP8</accession>
<dbReference type="Proteomes" id="UP000318138">
    <property type="component" value="Chromosome"/>
</dbReference>
<evidence type="ECO:0000256" key="2">
    <source>
        <dbReference type="SAM" id="Phobius"/>
    </source>
</evidence>
<dbReference type="KEGG" id="psua:FLK61_28535"/>
<name>A0A859FBP8_9BACI</name>
<keyword evidence="2" id="KW-0812">Transmembrane</keyword>
<feature type="compositionally biased region" description="Basic and acidic residues" evidence="1">
    <location>
        <begin position="44"/>
        <end position="64"/>
    </location>
</feature>